<keyword evidence="1" id="KW-0479">Metal-binding</keyword>
<dbReference type="GO" id="GO:0046872">
    <property type="term" value="F:metal ion binding"/>
    <property type="evidence" value="ECO:0007669"/>
    <property type="project" value="UniProtKB-KW"/>
</dbReference>
<accession>A0AA38TAS2</accession>
<name>A0AA38TAS2_9ASTR</name>
<evidence type="ECO:0000256" key="2">
    <source>
        <dbReference type="SAM" id="Phobius"/>
    </source>
</evidence>
<gene>
    <name evidence="3" type="ORF">OSB04_012104</name>
</gene>
<dbReference type="AlphaFoldDB" id="A0AA38TAS2"/>
<reference evidence="3" key="1">
    <citation type="submission" date="2023-03" db="EMBL/GenBank/DDBJ databases">
        <title>Chromosome-scale reference genome and RAD-based genetic map of yellow starthistle (Centaurea solstitialis) reveal putative structural variation and QTLs associated with invader traits.</title>
        <authorList>
            <person name="Reatini B."/>
            <person name="Cang F.A."/>
            <person name="Jiang Q."/>
            <person name="Mckibben M.T.W."/>
            <person name="Barker M.S."/>
            <person name="Rieseberg L.H."/>
            <person name="Dlugosch K.M."/>
        </authorList>
    </citation>
    <scope>NUCLEOTIDE SEQUENCE</scope>
    <source>
        <strain evidence="3">CAN-66</strain>
        <tissue evidence="3">Leaf</tissue>
    </source>
</reference>
<dbReference type="Proteomes" id="UP001172457">
    <property type="component" value="Chromosome 3"/>
</dbReference>
<evidence type="ECO:0000313" key="3">
    <source>
        <dbReference type="EMBL" id="KAJ9557490.1"/>
    </source>
</evidence>
<proteinExistence type="predicted"/>
<keyword evidence="2" id="KW-1133">Transmembrane helix</keyword>
<protein>
    <submittedName>
        <fullName evidence="3">Uncharacterized protein</fullName>
    </submittedName>
</protein>
<dbReference type="EMBL" id="JARYMX010000003">
    <property type="protein sequence ID" value="KAJ9557490.1"/>
    <property type="molecule type" value="Genomic_DNA"/>
</dbReference>
<sequence length="180" mass="20355">MAYNFIAIPVAAGVLYPWLRIMLPPWFAGACMAFSSVSVVCSSLLLRWYKKPRLTTVLEITVDGYGFGTGCPNKKNRYHCFHDSFIPESVSSSFETGYSVGKRVTCTRQQRVLNKSYTSGEKQYLVKIDGPRGPIDQCYAFGNGRLEVHTVHIIIVNNHMTDFFELLICLIQLNDIDPFI</sequence>
<dbReference type="PANTHER" id="PTHR46594:SF6">
    <property type="entry name" value="COPPER-TRANSPORTING ATPASE RAN1"/>
    <property type="match status" value="1"/>
</dbReference>
<keyword evidence="4" id="KW-1185">Reference proteome</keyword>
<keyword evidence="2" id="KW-0812">Transmembrane</keyword>
<evidence type="ECO:0000256" key="1">
    <source>
        <dbReference type="ARBA" id="ARBA00022723"/>
    </source>
</evidence>
<keyword evidence="2" id="KW-0472">Membrane</keyword>
<feature type="transmembrane region" description="Helical" evidence="2">
    <location>
        <begin position="26"/>
        <end position="46"/>
    </location>
</feature>
<dbReference type="PANTHER" id="PTHR46594">
    <property type="entry name" value="P-TYPE CATION-TRANSPORTING ATPASE"/>
    <property type="match status" value="1"/>
</dbReference>
<organism evidence="3 4">
    <name type="scientific">Centaurea solstitialis</name>
    <name type="common">yellow star-thistle</name>
    <dbReference type="NCBI Taxonomy" id="347529"/>
    <lineage>
        <taxon>Eukaryota</taxon>
        <taxon>Viridiplantae</taxon>
        <taxon>Streptophyta</taxon>
        <taxon>Embryophyta</taxon>
        <taxon>Tracheophyta</taxon>
        <taxon>Spermatophyta</taxon>
        <taxon>Magnoliopsida</taxon>
        <taxon>eudicotyledons</taxon>
        <taxon>Gunneridae</taxon>
        <taxon>Pentapetalae</taxon>
        <taxon>asterids</taxon>
        <taxon>campanulids</taxon>
        <taxon>Asterales</taxon>
        <taxon>Asteraceae</taxon>
        <taxon>Carduoideae</taxon>
        <taxon>Cardueae</taxon>
        <taxon>Centaureinae</taxon>
        <taxon>Centaurea</taxon>
    </lineage>
</organism>
<evidence type="ECO:0000313" key="4">
    <source>
        <dbReference type="Proteomes" id="UP001172457"/>
    </source>
</evidence>
<comment type="caution">
    <text evidence="3">The sequence shown here is derived from an EMBL/GenBank/DDBJ whole genome shotgun (WGS) entry which is preliminary data.</text>
</comment>